<dbReference type="RefSeq" id="XP_052945711.1">
    <property type="nucleotide sequence ID" value="XM_053087046.1"/>
</dbReference>
<dbReference type="SUPFAM" id="SSF50978">
    <property type="entry name" value="WD40 repeat-like"/>
    <property type="match status" value="1"/>
</dbReference>
<feature type="transmembrane region" description="Helical" evidence="11">
    <location>
        <begin position="390"/>
        <end position="413"/>
    </location>
</feature>
<name>A0AA38HBK7_9TREE</name>
<dbReference type="PANTHER" id="PTHR23284:SF0">
    <property type="entry name" value="PROLACTIN REGULATORY ELEMENT-BINDING PROTEIN"/>
    <property type="match status" value="1"/>
</dbReference>
<gene>
    <name evidence="12" type="ORF">MKK02DRAFT_25462</name>
</gene>
<dbReference type="EMBL" id="JAKWFO010000005">
    <property type="protein sequence ID" value="KAI9635934.1"/>
    <property type="molecule type" value="Genomic_DNA"/>
</dbReference>
<evidence type="ECO:0000256" key="5">
    <source>
        <dbReference type="ARBA" id="ARBA00022737"/>
    </source>
</evidence>
<proteinExistence type="predicted"/>
<dbReference type="InterPro" id="IPR015943">
    <property type="entry name" value="WD40/YVTN_repeat-like_dom_sf"/>
</dbReference>
<keyword evidence="8" id="KW-0653">Protein transport</keyword>
<evidence type="ECO:0000313" key="13">
    <source>
        <dbReference type="Proteomes" id="UP001164286"/>
    </source>
</evidence>
<dbReference type="GeneID" id="77726247"/>
<dbReference type="SMART" id="SM00320">
    <property type="entry name" value="WD40"/>
    <property type="match status" value="3"/>
</dbReference>
<evidence type="ECO:0000256" key="6">
    <source>
        <dbReference type="ARBA" id="ARBA00022824"/>
    </source>
</evidence>
<evidence type="ECO:0000256" key="4">
    <source>
        <dbReference type="ARBA" id="ARBA00022692"/>
    </source>
</evidence>
<dbReference type="Pfam" id="PF00400">
    <property type="entry name" value="WD40"/>
    <property type="match status" value="1"/>
</dbReference>
<organism evidence="12 13">
    <name type="scientific">Dioszegia hungarica</name>
    <dbReference type="NCBI Taxonomy" id="4972"/>
    <lineage>
        <taxon>Eukaryota</taxon>
        <taxon>Fungi</taxon>
        <taxon>Dikarya</taxon>
        <taxon>Basidiomycota</taxon>
        <taxon>Agaricomycotina</taxon>
        <taxon>Tremellomycetes</taxon>
        <taxon>Tremellales</taxon>
        <taxon>Bulleribasidiaceae</taxon>
        <taxon>Dioszegia</taxon>
    </lineage>
</organism>
<reference evidence="12" key="1">
    <citation type="journal article" date="2022" name="G3 (Bethesda)">
        <title>High quality genome of the basidiomycete yeast Dioszegia hungarica PDD-24b-2 isolated from cloud water.</title>
        <authorList>
            <person name="Jarrige D."/>
            <person name="Haridas S."/>
            <person name="Bleykasten-Grosshans C."/>
            <person name="Joly M."/>
            <person name="Nadalig T."/>
            <person name="Sancelme M."/>
            <person name="Vuilleumier S."/>
            <person name="Grigoriev I.V."/>
            <person name="Amato P."/>
            <person name="Bringel F."/>
        </authorList>
    </citation>
    <scope>NUCLEOTIDE SEQUENCE</scope>
    <source>
        <strain evidence="12">PDD-24b-2</strain>
    </source>
</reference>
<dbReference type="GO" id="GO:0015031">
    <property type="term" value="P:protein transport"/>
    <property type="evidence" value="ECO:0007669"/>
    <property type="project" value="UniProtKB-KW"/>
</dbReference>
<dbReference type="Gene3D" id="2.130.10.10">
    <property type="entry name" value="YVTN repeat-like/Quinoprotein amine dehydrogenase"/>
    <property type="match status" value="2"/>
</dbReference>
<dbReference type="AlphaFoldDB" id="A0AA38HBK7"/>
<dbReference type="InterPro" id="IPR036322">
    <property type="entry name" value="WD40_repeat_dom_sf"/>
</dbReference>
<evidence type="ECO:0000256" key="1">
    <source>
        <dbReference type="ARBA" id="ARBA00004648"/>
    </source>
</evidence>
<dbReference type="InterPro" id="IPR001680">
    <property type="entry name" value="WD40_rpt"/>
</dbReference>
<accession>A0AA38HBK7</accession>
<evidence type="ECO:0000256" key="11">
    <source>
        <dbReference type="SAM" id="Phobius"/>
    </source>
</evidence>
<keyword evidence="2" id="KW-0813">Transport</keyword>
<evidence type="ECO:0000256" key="7">
    <source>
        <dbReference type="ARBA" id="ARBA00022892"/>
    </source>
</evidence>
<keyword evidence="6" id="KW-0256">Endoplasmic reticulum</keyword>
<keyword evidence="10 11" id="KW-0472">Membrane</keyword>
<dbReference type="GO" id="GO:0003400">
    <property type="term" value="P:regulation of COPII vesicle coating"/>
    <property type="evidence" value="ECO:0007669"/>
    <property type="project" value="TreeGrafter"/>
</dbReference>
<evidence type="ECO:0000256" key="3">
    <source>
        <dbReference type="ARBA" id="ARBA00022574"/>
    </source>
</evidence>
<comment type="caution">
    <text evidence="12">The sequence shown here is derived from an EMBL/GenBank/DDBJ whole genome shotgun (WGS) entry which is preliminary data.</text>
</comment>
<comment type="subcellular location">
    <subcellularLocation>
        <location evidence="1">Endoplasmic reticulum membrane</location>
        <topology evidence="1">Single-pass type II membrane protein</topology>
    </subcellularLocation>
</comment>
<protein>
    <submittedName>
        <fullName evidence="12">WD40-repeat-containing domain protein</fullName>
    </submittedName>
</protein>
<sequence>MTRTSHKAHPTPAFPVYCLDWADDEVVIMGGGGGASRSGIENKLKLAKVSKDARNVKYINELKLSSEEDAPMTIAVDRESKQLITGINASSSSIQAGKNEQCRVYSYAENSLAFSKGKQTISAAWSDDYPYQKHTSLSPNAKYLAVGSTDDSVSVLTFPALETVKIVKLEAEVVDLDWGGEGGAWLAITTTSSLFLYHLVGSGESSSLELKQTIYPPSIDITKVMFRAARFSPTSAAQPKIHAVLNSAPPARSAKGRPRKAWICTFGLVAGPSAAAVTTAEKATGTPVKDGQAGEKEGDELGRWDVLVRREVAGKPVTVFDVSADGKLLSYGCSDLSIGMLDAATLNPLLKILHAHNFPPTALKFNPSATLLISASADNTLRAIVVPASFAGVSPVLIALLVLLLAIIAGAVMRR</sequence>
<keyword evidence="7" id="KW-0931">ER-Golgi transport</keyword>
<dbReference type="InterPro" id="IPR045260">
    <property type="entry name" value="Sec12-like"/>
</dbReference>
<evidence type="ECO:0000256" key="9">
    <source>
        <dbReference type="ARBA" id="ARBA00022989"/>
    </source>
</evidence>
<keyword evidence="9 11" id="KW-1133">Transmembrane helix</keyword>
<keyword evidence="13" id="KW-1185">Reference proteome</keyword>
<dbReference type="PANTHER" id="PTHR23284">
    <property type="entry name" value="PROLACTIN REGULATORY ELEMENT BINDING PROTEIN"/>
    <property type="match status" value="1"/>
</dbReference>
<dbReference type="GO" id="GO:0005085">
    <property type="term" value="F:guanyl-nucleotide exchange factor activity"/>
    <property type="evidence" value="ECO:0007669"/>
    <property type="project" value="InterPro"/>
</dbReference>
<evidence type="ECO:0000313" key="12">
    <source>
        <dbReference type="EMBL" id="KAI9635934.1"/>
    </source>
</evidence>
<evidence type="ECO:0000256" key="2">
    <source>
        <dbReference type="ARBA" id="ARBA00022448"/>
    </source>
</evidence>
<dbReference type="GO" id="GO:0006888">
    <property type="term" value="P:endoplasmic reticulum to Golgi vesicle-mediated transport"/>
    <property type="evidence" value="ECO:0007669"/>
    <property type="project" value="TreeGrafter"/>
</dbReference>
<evidence type="ECO:0000256" key="10">
    <source>
        <dbReference type="ARBA" id="ARBA00023136"/>
    </source>
</evidence>
<keyword evidence="3" id="KW-0853">WD repeat</keyword>
<evidence type="ECO:0000256" key="8">
    <source>
        <dbReference type="ARBA" id="ARBA00022927"/>
    </source>
</evidence>
<keyword evidence="4 11" id="KW-0812">Transmembrane</keyword>
<keyword evidence="5" id="KW-0677">Repeat</keyword>
<dbReference type="Proteomes" id="UP001164286">
    <property type="component" value="Unassembled WGS sequence"/>
</dbReference>
<dbReference type="GO" id="GO:0005789">
    <property type="term" value="C:endoplasmic reticulum membrane"/>
    <property type="evidence" value="ECO:0007669"/>
    <property type="project" value="UniProtKB-SubCell"/>
</dbReference>